<proteinExistence type="predicted"/>
<dbReference type="Pfam" id="PF13414">
    <property type="entry name" value="TPR_11"/>
    <property type="match status" value="1"/>
</dbReference>
<dbReference type="Pfam" id="PF13469">
    <property type="entry name" value="Sulfotransfer_3"/>
    <property type="match status" value="1"/>
</dbReference>
<dbReference type="AlphaFoldDB" id="A0A4R3XYK7"/>
<comment type="caution">
    <text evidence="3">The sequence shown here is derived from an EMBL/GenBank/DDBJ whole genome shotgun (WGS) entry which is preliminary data.</text>
</comment>
<keyword evidence="2" id="KW-0802">TPR repeat</keyword>
<feature type="repeat" description="TPR" evidence="2">
    <location>
        <begin position="205"/>
        <end position="238"/>
    </location>
</feature>
<dbReference type="GO" id="GO:0008476">
    <property type="term" value="F:protein-tyrosine sulfotransferase activity"/>
    <property type="evidence" value="ECO:0007669"/>
    <property type="project" value="InterPro"/>
</dbReference>
<sequence>MPNKQSVKALVQSGKWEEAKIECVTFCQLNQKDAEAWFLLGVIYGQLNNFVEAEKCCNRVITLSPSVPVAHFNLGISLQKLGRYDQAAKSFRRAISLNPLYAEAHNELGAVLHLGRYELDKVADCYRQALALKPEYAEAHYNLGAALRDMKLIVDAEAHFKNAIRLRPGMIVAYVALGQMYMSVGYLDEAFSIYKEALLLHPNEPDLNFQFAIVQMAMGQNQDALESFQHVLNLNPGNPAVCSNIAKLLEREGKYDKGYDLLRPFLASEAPDAEVVLAYATLAKHLGHQSQAIELMERTLKQRTSVEQCKLLHFALGKLCDEAQNYEVAFSHWEEANGQDNKKFDLQQNVQLFADLKSVFTVEKVSRRPIASNKSALPVFIVGMPRSGTSLVEQILASHPEVYGAGELHHIGNIINVLPNGLKSKMRYPFCIEDMGAEQADIYANRHLERLQQFSAKVSRVTDKMPHNFRHLGLIDMLFPGSRVIHCLRDPIDTCLSIYSLPFGVNHAYAADLDQLGAYYKQYQSLMMHWKENLRIPIMEVRYEDIIANQEEMTRKMVDFCELNWDERCLQFHEVDRVVTTPSYDQVRRPIYNQSVARWKNYKRHLGPLIDALGMEESGALDQ</sequence>
<name>A0A4R3XYK7_9PROT</name>
<keyword evidence="4" id="KW-1185">Reference proteome</keyword>
<dbReference type="Pfam" id="PF00515">
    <property type="entry name" value="TPR_1"/>
    <property type="match status" value="2"/>
</dbReference>
<dbReference type="SUPFAM" id="SSF48452">
    <property type="entry name" value="TPR-like"/>
    <property type="match status" value="2"/>
</dbReference>
<evidence type="ECO:0000313" key="3">
    <source>
        <dbReference type="EMBL" id="TCV83398.1"/>
    </source>
</evidence>
<dbReference type="Proteomes" id="UP000295367">
    <property type="component" value="Unassembled WGS sequence"/>
</dbReference>
<dbReference type="InterPro" id="IPR019734">
    <property type="entry name" value="TPR_rpt"/>
</dbReference>
<dbReference type="InterPro" id="IPR027417">
    <property type="entry name" value="P-loop_NTPase"/>
</dbReference>
<dbReference type="PROSITE" id="PS50293">
    <property type="entry name" value="TPR_REGION"/>
    <property type="match status" value="2"/>
</dbReference>
<dbReference type="SMART" id="SM00028">
    <property type="entry name" value="TPR"/>
    <property type="match status" value="6"/>
</dbReference>
<accession>A0A4R3XYK7</accession>
<evidence type="ECO:0000313" key="4">
    <source>
        <dbReference type="Proteomes" id="UP000295367"/>
    </source>
</evidence>
<dbReference type="InterPro" id="IPR011990">
    <property type="entry name" value="TPR-like_helical_dom_sf"/>
</dbReference>
<dbReference type="PANTHER" id="PTHR12788:SF10">
    <property type="entry name" value="PROTEIN-TYROSINE SULFOTRANSFERASE"/>
    <property type="match status" value="1"/>
</dbReference>
<reference evidence="3 4" key="1">
    <citation type="submission" date="2019-03" db="EMBL/GenBank/DDBJ databases">
        <title>Genomic Encyclopedia of Type Strains, Phase IV (KMG-IV): sequencing the most valuable type-strain genomes for metagenomic binning, comparative biology and taxonomic classification.</title>
        <authorList>
            <person name="Goeker M."/>
        </authorList>
    </citation>
    <scope>NUCLEOTIDE SEQUENCE [LARGE SCALE GENOMIC DNA]</scope>
    <source>
        <strain evidence="3 4">DSM 100309</strain>
    </source>
</reference>
<keyword evidence="1" id="KW-0808">Transferase</keyword>
<dbReference type="OrthoDB" id="9777890at2"/>
<evidence type="ECO:0000256" key="2">
    <source>
        <dbReference type="PROSITE-ProRule" id="PRU00339"/>
    </source>
</evidence>
<dbReference type="PANTHER" id="PTHR12788">
    <property type="entry name" value="PROTEIN-TYROSINE SULFOTRANSFERASE 2"/>
    <property type="match status" value="1"/>
</dbReference>
<feature type="repeat" description="TPR" evidence="2">
    <location>
        <begin position="34"/>
        <end position="67"/>
    </location>
</feature>
<dbReference type="SUPFAM" id="SSF52540">
    <property type="entry name" value="P-loop containing nucleoside triphosphate hydrolases"/>
    <property type="match status" value="1"/>
</dbReference>
<dbReference type="EMBL" id="SMCO01000015">
    <property type="protein sequence ID" value="TCV83398.1"/>
    <property type="molecule type" value="Genomic_DNA"/>
</dbReference>
<feature type="repeat" description="TPR" evidence="2">
    <location>
        <begin position="68"/>
        <end position="101"/>
    </location>
</feature>
<organism evidence="3 4">
    <name type="scientific">Sulfurirhabdus autotrophica</name>
    <dbReference type="NCBI Taxonomy" id="1706046"/>
    <lineage>
        <taxon>Bacteria</taxon>
        <taxon>Pseudomonadati</taxon>
        <taxon>Pseudomonadota</taxon>
        <taxon>Betaproteobacteria</taxon>
        <taxon>Nitrosomonadales</taxon>
        <taxon>Sulfuricellaceae</taxon>
        <taxon>Sulfurirhabdus</taxon>
    </lineage>
</organism>
<protein>
    <submittedName>
        <fullName evidence="3">Tetratricopeptide (TPR) repeat protein</fullName>
    </submittedName>
</protein>
<dbReference type="Gene3D" id="1.25.40.10">
    <property type="entry name" value="Tetratricopeptide repeat domain"/>
    <property type="match status" value="1"/>
</dbReference>
<feature type="repeat" description="TPR" evidence="2">
    <location>
        <begin position="171"/>
        <end position="204"/>
    </location>
</feature>
<dbReference type="InterPro" id="IPR026634">
    <property type="entry name" value="TPST-like"/>
</dbReference>
<gene>
    <name evidence="3" type="ORF">EDC63_11523</name>
</gene>
<dbReference type="Gene3D" id="3.40.50.300">
    <property type="entry name" value="P-loop containing nucleotide triphosphate hydrolases"/>
    <property type="match status" value="1"/>
</dbReference>
<dbReference type="Pfam" id="PF14559">
    <property type="entry name" value="TPR_19"/>
    <property type="match status" value="1"/>
</dbReference>
<feature type="repeat" description="TPR" evidence="2">
    <location>
        <begin position="137"/>
        <end position="170"/>
    </location>
</feature>
<dbReference type="PROSITE" id="PS50005">
    <property type="entry name" value="TPR"/>
    <property type="match status" value="5"/>
</dbReference>
<dbReference type="RefSeq" id="WP_124947190.1">
    <property type="nucleotide sequence ID" value="NZ_BHVT01000069.1"/>
</dbReference>
<evidence type="ECO:0000256" key="1">
    <source>
        <dbReference type="ARBA" id="ARBA00022679"/>
    </source>
</evidence>